<dbReference type="Proteomes" id="UP000198790">
    <property type="component" value="Unassembled WGS sequence"/>
</dbReference>
<dbReference type="EMBL" id="FOKK01000014">
    <property type="protein sequence ID" value="SFB50715.1"/>
    <property type="molecule type" value="Genomic_DNA"/>
</dbReference>
<dbReference type="PROSITE" id="PS51257">
    <property type="entry name" value="PROKAR_LIPOPROTEIN"/>
    <property type="match status" value="1"/>
</dbReference>
<keyword evidence="2" id="KW-1185">Reference proteome</keyword>
<accession>A0A1I1BK15</accession>
<dbReference type="RefSeq" id="WP_092899511.1">
    <property type="nucleotide sequence ID" value="NZ_FOKK01000014.1"/>
</dbReference>
<evidence type="ECO:0000313" key="2">
    <source>
        <dbReference type="Proteomes" id="UP000198790"/>
    </source>
</evidence>
<dbReference type="AlphaFoldDB" id="A0A1I1BK15"/>
<name>A0A1I1BK15_9BACT</name>
<protein>
    <submittedName>
        <fullName evidence="1">Uncharacterized protein</fullName>
    </submittedName>
</protein>
<organism evidence="1 2">
    <name type="scientific">Algoriphagus aquimarinus</name>
    <dbReference type="NCBI Taxonomy" id="237018"/>
    <lineage>
        <taxon>Bacteria</taxon>
        <taxon>Pseudomonadati</taxon>
        <taxon>Bacteroidota</taxon>
        <taxon>Cytophagia</taxon>
        <taxon>Cytophagales</taxon>
        <taxon>Cyclobacteriaceae</taxon>
        <taxon>Algoriphagus</taxon>
    </lineage>
</organism>
<gene>
    <name evidence="1" type="ORF">SAMN04489723_11498</name>
</gene>
<reference evidence="1 2" key="1">
    <citation type="submission" date="2016-10" db="EMBL/GenBank/DDBJ databases">
        <authorList>
            <person name="de Groot N.N."/>
        </authorList>
    </citation>
    <scope>NUCLEOTIDE SEQUENCE [LARGE SCALE GENOMIC DNA]</scope>
    <source>
        <strain evidence="1 2">DSM 23399</strain>
    </source>
</reference>
<sequence length="172" mass="20214">MTRYYLLLIGWILCPFIISCQSQPQETKITEIIVPPSKEAVITLDYLELLFENRAKEDSLLMLLKMNFFNKKFNGVFISEEMFDYNEPKHWIHVNNFGELSSVSFSTADKKYWDDLNKELNNITKGKEFDDKTSDKTLRYLGENYTYETYEPANGINLSTNALYQVFVLNKK</sequence>
<proteinExistence type="predicted"/>
<evidence type="ECO:0000313" key="1">
    <source>
        <dbReference type="EMBL" id="SFB50715.1"/>
    </source>
</evidence>